<sequence>MFRKILMSASLFALSCAPALAHPGHADQSIHWSEWLATAVLLSAIGGIAIARRTARRRQSRR</sequence>
<keyword evidence="1" id="KW-0812">Transmembrane</keyword>
<dbReference type="Proteomes" id="UP000319502">
    <property type="component" value="Unassembled WGS sequence"/>
</dbReference>
<keyword evidence="1" id="KW-0472">Membrane</keyword>
<evidence type="ECO:0000256" key="1">
    <source>
        <dbReference type="SAM" id="Phobius"/>
    </source>
</evidence>
<protein>
    <submittedName>
        <fullName evidence="3">Uncharacterized protein</fullName>
    </submittedName>
</protein>
<keyword evidence="1" id="KW-1133">Transmembrane helix</keyword>
<proteinExistence type="predicted"/>
<dbReference type="AlphaFoldDB" id="A0A557QXT4"/>
<dbReference type="EMBL" id="VMNK01000006">
    <property type="protein sequence ID" value="TVO57734.1"/>
    <property type="molecule type" value="Genomic_DNA"/>
</dbReference>
<comment type="caution">
    <text evidence="3">The sequence shown here is derived from an EMBL/GenBank/DDBJ whole genome shotgun (WGS) entry which is preliminary data.</text>
</comment>
<evidence type="ECO:0000313" key="3">
    <source>
        <dbReference type="EMBL" id="TVO57734.1"/>
    </source>
</evidence>
<feature type="signal peptide" evidence="2">
    <location>
        <begin position="1"/>
        <end position="21"/>
    </location>
</feature>
<organism evidence="3 4">
    <name type="scientific">Denitromonas halophila</name>
    <dbReference type="NCBI Taxonomy" id="1629404"/>
    <lineage>
        <taxon>Bacteria</taxon>
        <taxon>Pseudomonadati</taxon>
        <taxon>Pseudomonadota</taxon>
        <taxon>Betaproteobacteria</taxon>
        <taxon>Rhodocyclales</taxon>
        <taxon>Zoogloeaceae</taxon>
        <taxon>Denitromonas</taxon>
    </lineage>
</organism>
<keyword evidence="4" id="KW-1185">Reference proteome</keyword>
<reference evidence="3 4" key="1">
    <citation type="submission" date="2019-07" db="EMBL/GenBank/DDBJ databases">
        <title>The pathways for chlorine oxyanion respiration interact through the shared metabolite chlorate.</title>
        <authorList>
            <person name="Barnum T.P."/>
            <person name="Cheng Y."/>
            <person name="Hill K.A."/>
            <person name="Lucas L.N."/>
            <person name="Carlson H.K."/>
            <person name="Coates J.D."/>
        </authorList>
    </citation>
    <scope>NUCLEOTIDE SEQUENCE [LARGE SCALE GENOMIC DNA]</scope>
    <source>
        <strain evidence="3 4">SFB-3</strain>
    </source>
</reference>
<feature type="chain" id="PRO_5022096721" evidence="2">
    <location>
        <begin position="22"/>
        <end position="62"/>
    </location>
</feature>
<feature type="transmembrane region" description="Helical" evidence="1">
    <location>
        <begin position="31"/>
        <end position="51"/>
    </location>
</feature>
<evidence type="ECO:0000256" key="2">
    <source>
        <dbReference type="SAM" id="SignalP"/>
    </source>
</evidence>
<name>A0A557QXT4_9RHOO</name>
<keyword evidence="2" id="KW-0732">Signal</keyword>
<gene>
    <name evidence="3" type="ORF">FHP91_08690</name>
</gene>
<dbReference type="PROSITE" id="PS51257">
    <property type="entry name" value="PROKAR_LIPOPROTEIN"/>
    <property type="match status" value="1"/>
</dbReference>
<accession>A0A557QXT4</accession>
<dbReference type="RefSeq" id="WP_144309189.1">
    <property type="nucleotide sequence ID" value="NZ_VMNK01000006.1"/>
</dbReference>
<evidence type="ECO:0000313" key="4">
    <source>
        <dbReference type="Proteomes" id="UP000319502"/>
    </source>
</evidence>